<protein>
    <submittedName>
        <fullName evidence="2">Uncharacterized protein</fullName>
    </submittedName>
</protein>
<organism evidence="2">
    <name type="scientific">Bactrocera dorsalis</name>
    <name type="common">Oriental fruit fly</name>
    <name type="synonym">Dacus dorsalis</name>
    <dbReference type="NCBI Taxonomy" id="27457"/>
    <lineage>
        <taxon>Eukaryota</taxon>
        <taxon>Metazoa</taxon>
        <taxon>Ecdysozoa</taxon>
        <taxon>Arthropoda</taxon>
        <taxon>Hexapoda</taxon>
        <taxon>Insecta</taxon>
        <taxon>Pterygota</taxon>
        <taxon>Neoptera</taxon>
        <taxon>Endopterygota</taxon>
        <taxon>Diptera</taxon>
        <taxon>Brachycera</taxon>
        <taxon>Muscomorpha</taxon>
        <taxon>Tephritoidea</taxon>
        <taxon>Tephritidae</taxon>
        <taxon>Bactrocera</taxon>
        <taxon>Bactrocera</taxon>
    </lineage>
</organism>
<evidence type="ECO:0000256" key="1">
    <source>
        <dbReference type="SAM" id="SignalP"/>
    </source>
</evidence>
<proteinExistence type="predicted"/>
<sequence length="117" mass="12403">MMSKMKITLLQLLLVSLCVMHATSLPKASLTVPQAVELPSQQAAVAVPAESGVNEVYKDETSAVVTGDKVAVAAAQLMSVDEPPSRNKKCGKVGDFCNLADDCCTKRCLSFAKRCVT</sequence>
<reference evidence="2" key="1">
    <citation type="journal article" date="2014" name="BMC Genomics">
        <title>Characterizing the developmental transcriptome of the oriental fruit fly, Bactrocera dorsalis (Diptera: Tephritidae) through comparative genomic analysis with Drosophila melanogaster utilizing modENCODE datasets.</title>
        <authorList>
            <person name="Geib S.M."/>
            <person name="Calla B."/>
            <person name="Hall B."/>
            <person name="Hou S."/>
            <person name="Manoukis N.C."/>
        </authorList>
    </citation>
    <scope>NUCLEOTIDE SEQUENCE</scope>
    <source>
        <strain evidence="2">Punador</strain>
    </source>
</reference>
<dbReference type="OrthoDB" id="8051758at2759"/>
<feature type="chain" id="PRO_5044537579" evidence="1">
    <location>
        <begin position="25"/>
        <end position="117"/>
    </location>
</feature>
<dbReference type="AlphaFoldDB" id="A0A034WUD7"/>
<feature type="signal peptide" evidence="1">
    <location>
        <begin position="1"/>
        <end position="24"/>
    </location>
</feature>
<dbReference type="EMBL" id="GAKP01000728">
    <property type="protein sequence ID" value="JAC58224.1"/>
    <property type="molecule type" value="Transcribed_RNA"/>
</dbReference>
<keyword evidence="1" id="KW-0732">Signal</keyword>
<name>A0A034WUD7_BACDO</name>
<evidence type="ECO:0000313" key="2">
    <source>
        <dbReference type="EMBL" id="JAC58224.1"/>
    </source>
</evidence>
<accession>A0A034WUD7</accession>